<dbReference type="EMBL" id="BMAO01008761">
    <property type="protein sequence ID" value="GFR26076.1"/>
    <property type="molecule type" value="Genomic_DNA"/>
</dbReference>
<organism evidence="1 2">
    <name type="scientific">Trichonephila clavata</name>
    <name type="common">Joro spider</name>
    <name type="synonym">Nephila clavata</name>
    <dbReference type="NCBI Taxonomy" id="2740835"/>
    <lineage>
        <taxon>Eukaryota</taxon>
        <taxon>Metazoa</taxon>
        <taxon>Ecdysozoa</taxon>
        <taxon>Arthropoda</taxon>
        <taxon>Chelicerata</taxon>
        <taxon>Arachnida</taxon>
        <taxon>Araneae</taxon>
        <taxon>Araneomorphae</taxon>
        <taxon>Entelegynae</taxon>
        <taxon>Araneoidea</taxon>
        <taxon>Nephilidae</taxon>
        <taxon>Trichonephila</taxon>
    </lineage>
</organism>
<reference evidence="1" key="1">
    <citation type="submission" date="2020-07" db="EMBL/GenBank/DDBJ databases">
        <title>Multicomponent nature underlies the extraordinary mechanical properties of spider dragline silk.</title>
        <authorList>
            <person name="Kono N."/>
            <person name="Nakamura H."/>
            <person name="Mori M."/>
            <person name="Yoshida Y."/>
            <person name="Ohtoshi R."/>
            <person name="Malay A.D."/>
            <person name="Moran D.A.P."/>
            <person name="Tomita M."/>
            <person name="Numata K."/>
            <person name="Arakawa K."/>
        </authorList>
    </citation>
    <scope>NUCLEOTIDE SEQUENCE</scope>
</reference>
<sequence length="162" mass="19220">MDDLEQDLFLKLDAWFSGLCRQFESYCLYYLKANAEKNVILKILSESSPFEELSSERRIVETILLEFNNAEKIKERVLETQKNTGYSFHDERYLFADMDSTEENDLPHIPLVIRTLTLKMETLEDLLKDYEECFLEIRKLISDFWEITELKQNGVPNNFVSK</sequence>
<comment type="caution">
    <text evidence="1">The sequence shown here is derived from an EMBL/GenBank/DDBJ whole genome shotgun (WGS) entry which is preliminary data.</text>
</comment>
<proteinExistence type="predicted"/>
<dbReference type="Proteomes" id="UP000887116">
    <property type="component" value="Unassembled WGS sequence"/>
</dbReference>
<accession>A0A8X6K148</accession>
<dbReference type="OrthoDB" id="6433375at2759"/>
<evidence type="ECO:0000313" key="1">
    <source>
        <dbReference type="EMBL" id="GFR26076.1"/>
    </source>
</evidence>
<evidence type="ECO:0000313" key="2">
    <source>
        <dbReference type="Proteomes" id="UP000887116"/>
    </source>
</evidence>
<dbReference type="AlphaFoldDB" id="A0A8X6K148"/>
<name>A0A8X6K148_TRICU</name>
<protein>
    <submittedName>
        <fullName evidence="1">Uncharacterized protein</fullName>
    </submittedName>
</protein>
<gene>
    <name evidence="1" type="ORF">TNCT_628241</name>
</gene>
<keyword evidence="2" id="KW-1185">Reference proteome</keyword>